<comment type="caution">
    <text evidence="3">The sequence shown here is derived from an EMBL/GenBank/DDBJ whole genome shotgun (WGS) entry which is preliminary data.</text>
</comment>
<feature type="domain" description="PSP1 C-terminal" evidence="2">
    <location>
        <begin position="160"/>
        <end position="245"/>
    </location>
</feature>
<organism evidence="3 4">
    <name type="scientific">Tritrichomonas musculus</name>
    <dbReference type="NCBI Taxonomy" id="1915356"/>
    <lineage>
        <taxon>Eukaryota</taxon>
        <taxon>Metamonada</taxon>
        <taxon>Parabasalia</taxon>
        <taxon>Tritrichomonadida</taxon>
        <taxon>Tritrichomonadidae</taxon>
        <taxon>Tritrichomonas</taxon>
    </lineage>
</organism>
<dbReference type="PANTHER" id="PTHR43830:SF3">
    <property type="entry name" value="PROTEIN PSP1"/>
    <property type="match status" value="1"/>
</dbReference>
<dbReference type="PROSITE" id="PS51411">
    <property type="entry name" value="PSP1_C"/>
    <property type="match status" value="1"/>
</dbReference>
<dbReference type="InterPro" id="IPR007557">
    <property type="entry name" value="PSP1_C"/>
</dbReference>
<keyword evidence="1" id="KW-0175">Coiled coil</keyword>
<reference evidence="3 4" key="1">
    <citation type="submission" date="2024-04" db="EMBL/GenBank/DDBJ databases">
        <title>Tritrichomonas musculus Genome.</title>
        <authorList>
            <person name="Alves-Ferreira E."/>
            <person name="Grigg M."/>
            <person name="Lorenzi H."/>
            <person name="Galac M."/>
        </authorList>
    </citation>
    <scope>NUCLEOTIDE SEQUENCE [LARGE SCALE GENOMIC DNA]</scope>
    <source>
        <strain evidence="3 4">EAF2021</strain>
    </source>
</reference>
<evidence type="ECO:0000313" key="3">
    <source>
        <dbReference type="EMBL" id="KAK8892108.1"/>
    </source>
</evidence>
<protein>
    <submittedName>
        <fullName evidence="3">Polymerase suppressor</fullName>
    </submittedName>
</protein>
<evidence type="ECO:0000259" key="2">
    <source>
        <dbReference type="PROSITE" id="PS51411"/>
    </source>
</evidence>
<evidence type="ECO:0000313" key="4">
    <source>
        <dbReference type="Proteomes" id="UP001470230"/>
    </source>
</evidence>
<gene>
    <name evidence="3" type="ORF">M9Y10_029330</name>
</gene>
<name>A0ABR2KMA1_9EUKA</name>
<keyword evidence="4" id="KW-1185">Reference proteome</keyword>
<dbReference type="EMBL" id="JAPFFF010000004">
    <property type="protein sequence ID" value="KAK8892108.1"/>
    <property type="molecule type" value="Genomic_DNA"/>
</dbReference>
<dbReference type="PANTHER" id="PTHR43830">
    <property type="entry name" value="PROTEIN PSP1"/>
    <property type="match status" value="1"/>
</dbReference>
<accession>A0ABR2KMA1</accession>
<dbReference type="Proteomes" id="UP001470230">
    <property type="component" value="Unassembled WGS sequence"/>
</dbReference>
<proteinExistence type="predicted"/>
<dbReference type="InterPro" id="IPR047767">
    <property type="entry name" value="PSP1-like"/>
</dbReference>
<sequence>MSWDFFLDENENEAPLTSAFSMPTLSTPLNDQISDSKLNSNSILLNDDFYVNQKSHSIDTITSNSYINMPPFEKNSTVPIELPNTDSQTNNDSPLTQRSSSLYAKIQFHPNRVQAAINSNKINLTVGDYVATEADRGYDIGQVVSLFDDIEEISNSSNCPKIIRKAKQQEILFLQDKRQKEENAIKICQEKANELKLPMTITSTEYQFDGKKLTVYFTANTYIDFRKLVNALFRVFGIRIWMVWYDGKAPVRDVFTHNEHSHQNHWK</sequence>
<dbReference type="Pfam" id="PF04468">
    <property type="entry name" value="PSP1"/>
    <property type="match status" value="1"/>
</dbReference>
<dbReference type="NCBIfam" id="NF041131">
    <property type="entry name" value="RicT_YaaT_fam"/>
    <property type="match status" value="1"/>
</dbReference>
<evidence type="ECO:0000256" key="1">
    <source>
        <dbReference type="SAM" id="Coils"/>
    </source>
</evidence>
<feature type="coiled-coil region" evidence="1">
    <location>
        <begin position="164"/>
        <end position="191"/>
    </location>
</feature>